<feature type="compositionally biased region" description="Low complexity" evidence="1">
    <location>
        <begin position="1"/>
        <end position="21"/>
    </location>
</feature>
<comment type="caution">
    <text evidence="3">The sequence shown here is derived from an EMBL/GenBank/DDBJ whole genome shotgun (WGS) entry which is preliminary data.</text>
</comment>
<accession>A0ABW6ZMA3</accession>
<keyword evidence="4" id="KW-1185">Reference proteome</keyword>
<evidence type="ECO:0000313" key="3">
    <source>
        <dbReference type="EMBL" id="MFG1254965.1"/>
    </source>
</evidence>
<dbReference type="Pfam" id="PF20057">
    <property type="entry name" value="DUF6456"/>
    <property type="match status" value="1"/>
</dbReference>
<gene>
    <name evidence="3" type="ORF">V5F30_22340</name>
</gene>
<evidence type="ECO:0000256" key="1">
    <source>
        <dbReference type="SAM" id="MobiDB-lite"/>
    </source>
</evidence>
<proteinExistence type="predicted"/>
<reference evidence="3 4" key="1">
    <citation type="submission" date="2024-02" db="EMBL/GenBank/DDBJ databases">
        <title>Expansion and revision of Xanthobacter and proposal of Roseixanthobacter gen. nov.</title>
        <authorList>
            <person name="Soltysiak M.P.M."/>
            <person name="Jalihal A."/>
            <person name="Ory A."/>
            <person name="Chrisophersen C."/>
            <person name="Lee A.D."/>
            <person name="Boulton J."/>
            <person name="Springer M."/>
        </authorList>
    </citation>
    <scope>NUCLEOTIDE SEQUENCE [LARGE SCALE GENOMIC DNA]</scope>
    <source>
        <strain evidence="3 4">CB5</strain>
    </source>
</reference>
<organism evidence="3 4">
    <name type="scientific">Xanthobacter aminoxidans</name>
    <dbReference type="NCBI Taxonomy" id="186280"/>
    <lineage>
        <taxon>Bacteria</taxon>
        <taxon>Pseudomonadati</taxon>
        <taxon>Pseudomonadota</taxon>
        <taxon>Alphaproteobacteria</taxon>
        <taxon>Hyphomicrobiales</taxon>
        <taxon>Xanthobacteraceae</taxon>
        <taxon>Xanthobacter</taxon>
    </lineage>
</organism>
<evidence type="ECO:0000259" key="2">
    <source>
        <dbReference type="Pfam" id="PF20057"/>
    </source>
</evidence>
<dbReference type="EMBL" id="JBAFUR010000008">
    <property type="protein sequence ID" value="MFG1254965.1"/>
    <property type="molecule type" value="Genomic_DNA"/>
</dbReference>
<feature type="domain" description="DUF6456" evidence="2">
    <location>
        <begin position="38"/>
        <end position="166"/>
    </location>
</feature>
<feature type="region of interest" description="Disordered" evidence="1">
    <location>
        <begin position="171"/>
        <end position="192"/>
    </location>
</feature>
<dbReference type="InterPro" id="IPR045599">
    <property type="entry name" value="DUF6456"/>
</dbReference>
<dbReference type="RefSeq" id="WP_394010018.1">
    <property type="nucleotide sequence ID" value="NZ_JBAFUR010000008.1"/>
</dbReference>
<protein>
    <submittedName>
        <fullName evidence="3">DUF6456 domain-containing protein</fullName>
    </submittedName>
</protein>
<name>A0ABW6ZMA3_9HYPH</name>
<evidence type="ECO:0000313" key="4">
    <source>
        <dbReference type="Proteomes" id="UP001604043"/>
    </source>
</evidence>
<sequence>MATESASESDVKSVSSACSSGRGRRRATAKPAADTPGFNPAESPLAWLARRQGKDGRTMVDAAQLQAGERLRADFTRANLTPRVTSRWSEVSGAGTPEAFTDMVLAAKLRVSRALTAVGPELSGVLLDVCCFLKGLETVERERRWPARTAKVVLCLALDRLAAHYGISASTTGRDRAPTRAWQAPEVAAAES</sequence>
<dbReference type="Proteomes" id="UP001604043">
    <property type="component" value="Unassembled WGS sequence"/>
</dbReference>
<feature type="region of interest" description="Disordered" evidence="1">
    <location>
        <begin position="1"/>
        <end position="44"/>
    </location>
</feature>